<comment type="caution">
    <text evidence="1">The sequence shown here is derived from an EMBL/GenBank/DDBJ whole genome shotgun (WGS) entry which is preliminary data.</text>
</comment>
<evidence type="ECO:0000313" key="1">
    <source>
        <dbReference type="EMBL" id="GKX62439.1"/>
    </source>
</evidence>
<dbReference type="Proteomes" id="UP001059610">
    <property type="component" value="Unassembled WGS sequence"/>
</dbReference>
<gene>
    <name evidence="1" type="ORF">SOASR032_10080</name>
</gene>
<protein>
    <recommendedName>
        <fullName evidence="3">DNA replication protein DnaC</fullName>
    </recommendedName>
</protein>
<name>A0ABQ5LFW3_9GAMM</name>
<keyword evidence="2" id="KW-1185">Reference proteome</keyword>
<sequence>MTKAFDFLARLKQAVPSHIEPKFKTADELRAWHDEQGLIASAQIAETIKQARIRAVMGRSSIQKLYENCTLDNYNAETEGQRNALTKVKPLTS</sequence>
<evidence type="ECO:0000313" key="2">
    <source>
        <dbReference type="Proteomes" id="UP001059610"/>
    </source>
</evidence>
<reference evidence="1" key="1">
    <citation type="submission" date="2022-06" db="EMBL/GenBank/DDBJ databases">
        <title>Draft genome sequences of Pragia fontium str. JCM24417.</title>
        <authorList>
            <person name="Wakabayashi Y."/>
            <person name="Kojima K."/>
        </authorList>
    </citation>
    <scope>NUCLEOTIDE SEQUENCE</scope>
    <source>
        <strain evidence="1">JCM 24417</strain>
    </source>
</reference>
<dbReference type="RefSeq" id="WP_261821669.1">
    <property type="nucleotide sequence ID" value="NZ_BRLJ01000002.1"/>
</dbReference>
<dbReference type="EMBL" id="BRLJ01000002">
    <property type="protein sequence ID" value="GKX62439.1"/>
    <property type="molecule type" value="Genomic_DNA"/>
</dbReference>
<proteinExistence type="predicted"/>
<evidence type="ECO:0008006" key="3">
    <source>
        <dbReference type="Google" id="ProtNLM"/>
    </source>
</evidence>
<accession>A0ABQ5LFW3</accession>
<organism evidence="1 2">
    <name type="scientific">Pragia fontium</name>
    <dbReference type="NCBI Taxonomy" id="82985"/>
    <lineage>
        <taxon>Bacteria</taxon>
        <taxon>Pseudomonadati</taxon>
        <taxon>Pseudomonadota</taxon>
        <taxon>Gammaproteobacteria</taxon>
        <taxon>Enterobacterales</taxon>
        <taxon>Budviciaceae</taxon>
        <taxon>Pragia</taxon>
    </lineage>
</organism>